<protein>
    <submittedName>
        <fullName evidence="3">Amidase</fullName>
    </submittedName>
</protein>
<reference evidence="3 4" key="1">
    <citation type="submission" date="2020-04" db="EMBL/GenBank/DDBJ databases">
        <authorList>
            <person name="Yoon J."/>
        </authorList>
    </citation>
    <scope>NUCLEOTIDE SEQUENCE [LARGE SCALE GENOMIC DNA]</scope>
    <source>
        <strain evidence="3 4">KMU-115</strain>
    </source>
</reference>
<comment type="caution">
    <text evidence="3">The sequence shown here is derived from an EMBL/GenBank/DDBJ whole genome shotgun (WGS) entry which is preliminary data.</text>
</comment>
<dbReference type="SUPFAM" id="SSF75304">
    <property type="entry name" value="Amidase signature (AS) enzymes"/>
    <property type="match status" value="1"/>
</dbReference>
<dbReference type="Pfam" id="PF01425">
    <property type="entry name" value="Amidase"/>
    <property type="match status" value="1"/>
</dbReference>
<accession>A0A7X6JZV5</accession>
<name>A0A7X6JZV5_9RHOB</name>
<dbReference type="GO" id="GO:0003824">
    <property type="term" value="F:catalytic activity"/>
    <property type="evidence" value="ECO:0007669"/>
    <property type="project" value="InterPro"/>
</dbReference>
<dbReference type="PANTHER" id="PTHR11895:SF176">
    <property type="entry name" value="AMIDASE AMID-RELATED"/>
    <property type="match status" value="1"/>
</dbReference>
<feature type="domain" description="Amidase" evidence="2">
    <location>
        <begin position="25"/>
        <end position="438"/>
    </location>
</feature>
<keyword evidence="4" id="KW-1185">Reference proteome</keyword>
<dbReference type="InterPro" id="IPR036928">
    <property type="entry name" value="AS_sf"/>
</dbReference>
<sequence length="449" mass="47022">MDDWLWMSASDLGRGIGAGRIDPVELTEAYLAAAAAHQHGRRIYVRMTETRARAEAEGARRRAKDGVRRGLLDGVPVSWKDLFDTAGVVTEAGTLLLEGRTPDADAEVLAAATRAGTVCLGKTHMSELAFSGLGLNPAYGHNTDPAPGTPPNVHDPALAPGGSSSGAAASVAFGLAPAGIGSDTGGSVRVPAAWNDLVGLKTTHGRLSLKGVVPLAESFDTVGPLCRTVEDCAELLAVMEGGKPADLRGATLEGARFLLLQPYATDVRDAPGTAFASAVERLGNAGARVEAGTVSCIAEAMDLSPVLFATEGYGTWRDVIEAAPHKMYPRILERFRGGRDFSAPDYVAGWRRLRELRAVWAGETAAYDAVLLPTVANLPPNVARLMSDPDYYVTENLLTLRNTRVGNLMGLCGLTLPTGVPSCGLMMLAAPGSEERLLRLGAAAEAALS</sequence>
<dbReference type="PANTHER" id="PTHR11895">
    <property type="entry name" value="TRANSAMIDASE"/>
    <property type="match status" value="1"/>
</dbReference>
<gene>
    <name evidence="3" type="ORF">HCU73_13300</name>
</gene>
<dbReference type="Gene3D" id="3.90.1300.10">
    <property type="entry name" value="Amidase signature (AS) domain"/>
    <property type="match status" value="1"/>
</dbReference>
<dbReference type="InterPro" id="IPR020556">
    <property type="entry name" value="Amidase_CS"/>
</dbReference>
<feature type="region of interest" description="Disordered" evidence="1">
    <location>
        <begin position="141"/>
        <end position="161"/>
    </location>
</feature>
<dbReference type="InterPro" id="IPR023631">
    <property type="entry name" value="Amidase_dom"/>
</dbReference>
<proteinExistence type="predicted"/>
<evidence type="ECO:0000256" key="1">
    <source>
        <dbReference type="SAM" id="MobiDB-lite"/>
    </source>
</evidence>
<evidence type="ECO:0000259" key="2">
    <source>
        <dbReference type="Pfam" id="PF01425"/>
    </source>
</evidence>
<dbReference type="InterPro" id="IPR000120">
    <property type="entry name" value="Amidase"/>
</dbReference>
<organism evidence="3 4">
    <name type="scientific">Roseicyclus persicicus</name>
    <dbReference type="NCBI Taxonomy" id="2650661"/>
    <lineage>
        <taxon>Bacteria</taxon>
        <taxon>Pseudomonadati</taxon>
        <taxon>Pseudomonadota</taxon>
        <taxon>Alphaproteobacteria</taxon>
        <taxon>Rhodobacterales</taxon>
        <taxon>Roseobacteraceae</taxon>
        <taxon>Roseicyclus</taxon>
    </lineage>
</organism>
<dbReference type="EMBL" id="JAAZQQ010000004">
    <property type="protein sequence ID" value="NKX45565.1"/>
    <property type="molecule type" value="Genomic_DNA"/>
</dbReference>
<dbReference type="Proteomes" id="UP000526408">
    <property type="component" value="Unassembled WGS sequence"/>
</dbReference>
<dbReference type="RefSeq" id="WP_168623946.1">
    <property type="nucleotide sequence ID" value="NZ_JAAZQQ010000004.1"/>
</dbReference>
<evidence type="ECO:0000313" key="4">
    <source>
        <dbReference type="Proteomes" id="UP000526408"/>
    </source>
</evidence>
<dbReference type="AlphaFoldDB" id="A0A7X6JZV5"/>
<evidence type="ECO:0000313" key="3">
    <source>
        <dbReference type="EMBL" id="NKX45565.1"/>
    </source>
</evidence>
<dbReference type="PROSITE" id="PS00571">
    <property type="entry name" value="AMIDASES"/>
    <property type="match status" value="1"/>
</dbReference>